<evidence type="ECO:0000256" key="1">
    <source>
        <dbReference type="SAM" id="MobiDB-lite"/>
    </source>
</evidence>
<organism evidence="2 3">
    <name type="scientific">Sesamum alatum</name>
    <dbReference type="NCBI Taxonomy" id="300844"/>
    <lineage>
        <taxon>Eukaryota</taxon>
        <taxon>Viridiplantae</taxon>
        <taxon>Streptophyta</taxon>
        <taxon>Embryophyta</taxon>
        <taxon>Tracheophyta</taxon>
        <taxon>Spermatophyta</taxon>
        <taxon>Magnoliopsida</taxon>
        <taxon>eudicotyledons</taxon>
        <taxon>Gunneridae</taxon>
        <taxon>Pentapetalae</taxon>
        <taxon>asterids</taxon>
        <taxon>lamiids</taxon>
        <taxon>Lamiales</taxon>
        <taxon>Pedaliaceae</taxon>
        <taxon>Sesamum</taxon>
    </lineage>
</organism>
<feature type="compositionally biased region" description="Basic and acidic residues" evidence="1">
    <location>
        <begin position="27"/>
        <end position="50"/>
    </location>
</feature>
<dbReference type="AlphaFoldDB" id="A0AAE1Y1V8"/>
<feature type="compositionally biased region" description="Basic and acidic residues" evidence="1">
    <location>
        <begin position="9"/>
        <end position="19"/>
    </location>
</feature>
<name>A0AAE1Y1V8_9LAMI</name>
<reference evidence="2" key="2">
    <citation type="journal article" date="2024" name="Plant">
        <title>Genomic evolution and insights into agronomic trait innovations of Sesamum species.</title>
        <authorList>
            <person name="Miao H."/>
            <person name="Wang L."/>
            <person name="Qu L."/>
            <person name="Liu H."/>
            <person name="Sun Y."/>
            <person name="Le M."/>
            <person name="Wang Q."/>
            <person name="Wei S."/>
            <person name="Zheng Y."/>
            <person name="Lin W."/>
            <person name="Duan Y."/>
            <person name="Cao H."/>
            <person name="Xiong S."/>
            <person name="Wang X."/>
            <person name="Wei L."/>
            <person name="Li C."/>
            <person name="Ma Q."/>
            <person name="Ju M."/>
            <person name="Zhao R."/>
            <person name="Li G."/>
            <person name="Mu C."/>
            <person name="Tian Q."/>
            <person name="Mei H."/>
            <person name="Zhang T."/>
            <person name="Gao T."/>
            <person name="Zhang H."/>
        </authorList>
    </citation>
    <scope>NUCLEOTIDE SEQUENCE</scope>
    <source>
        <strain evidence="2">3651</strain>
    </source>
</reference>
<gene>
    <name evidence="2" type="ORF">Salat_2120000</name>
</gene>
<dbReference type="Proteomes" id="UP001293254">
    <property type="component" value="Unassembled WGS sequence"/>
</dbReference>
<evidence type="ECO:0000313" key="2">
    <source>
        <dbReference type="EMBL" id="KAK4421694.1"/>
    </source>
</evidence>
<feature type="region of interest" description="Disordered" evidence="1">
    <location>
        <begin position="1"/>
        <end position="67"/>
    </location>
</feature>
<feature type="compositionally biased region" description="Low complexity" evidence="1">
    <location>
        <begin position="97"/>
        <end position="108"/>
    </location>
</feature>
<dbReference type="EMBL" id="JACGWO010000008">
    <property type="protein sequence ID" value="KAK4421694.1"/>
    <property type="molecule type" value="Genomic_DNA"/>
</dbReference>
<reference evidence="2" key="1">
    <citation type="submission" date="2020-06" db="EMBL/GenBank/DDBJ databases">
        <authorList>
            <person name="Li T."/>
            <person name="Hu X."/>
            <person name="Zhang T."/>
            <person name="Song X."/>
            <person name="Zhang H."/>
            <person name="Dai N."/>
            <person name="Sheng W."/>
            <person name="Hou X."/>
            <person name="Wei L."/>
        </authorList>
    </citation>
    <scope>NUCLEOTIDE SEQUENCE</scope>
    <source>
        <strain evidence="2">3651</strain>
        <tissue evidence="2">Leaf</tissue>
    </source>
</reference>
<evidence type="ECO:0000313" key="3">
    <source>
        <dbReference type="Proteomes" id="UP001293254"/>
    </source>
</evidence>
<protein>
    <submittedName>
        <fullName evidence="2">Uncharacterized protein</fullName>
    </submittedName>
</protein>
<keyword evidence="3" id="KW-1185">Reference proteome</keyword>
<feature type="region of interest" description="Disordered" evidence="1">
    <location>
        <begin position="90"/>
        <end position="127"/>
    </location>
</feature>
<comment type="caution">
    <text evidence="2">The sequence shown here is derived from an EMBL/GenBank/DDBJ whole genome shotgun (WGS) entry which is preliminary data.</text>
</comment>
<proteinExistence type="predicted"/>
<sequence>MAVPSPRSTPRERDRRGKDIFGSFDSQVRHADYSAQRDKLGSQSRAREEANSGLGRGVGEFSGEPIDSESMILETAPGWIHPIVHQRMTEDWTETEGSAGRARSSSARIKGANEDRMETGCTQDATDSGQMLCMTGSLENQATWVSIPI</sequence>
<accession>A0AAE1Y1V8</accession>